<dbReference type="EMBL" id="LUCH01005633">
    <property type="protein sequence ID" value="KAF5397903.1"/>
    <property type="molecule type" value="Genomic_DNA"/>
</dbReference>
<comment type="caution">
    <text evidence="2">The sequence shown here is derived from an EMBL/GenBank/DDBJ whole genome shotgun (WGS) entry which is preliminary data.</text>
</comment>
<gene>
    <name evidence="2" type="ORF">PHET_08927</name>
</gene>
<name>A0A8J4T3R5_9TREM</name>
<reference evidence="2" key="1">
    <citation type="submission" date="2019-05" db="EMBL/GenBank/DDBJ databases">
        <title>Annotation for the trematode Paragonimus heterotremus.</title>
        <authorList>
            <person name="Choi Y.-J."/>
        </authorList>
    </citation>
    <scope>NUCLEOTIDE SEQUENCE</scope>
    <source>
        <strain evidence="2">LC</strain>
    </source>
</reference>
<accession>A0A8J4T3R5</accession>
<feature type="region of interest" description="Disordered" evidence="1">
    <location>
        <begin position="1"/>
        <end position="20"/>
    </location>
</feature>
<proteinExistence type="predicted"/>
<dbReference type="Proteomes" id="UP000748531">
    <property type="component" value="Unassembled WGS sequence"/>
</dbReference>
<evidence type="ECO:0000313" key="3">
    <source>
        <dbReference type="Proteomes" id="UP000748531"/>
    </source>
</evidence>
<feature type="compositionally biased region" description="Polar residues" evidence="1">
    <location>
        <begin position="1"/>
        <end position="10"/>
    </location>
</feature>
<organism evidence="2 3">
    <name type="scientific">Paragonimus heterotremus</name>
    <dbReference type="NCBI Taxonomy" id="100268"/>
    <lineage>
        <taxon>Eukaryota</taxon>
        <taxon>Metazoa</taxon>
        <taxon>Spiralia</taxon>
        <taxon>Lophotrochozoa</taxon>
        <taxon>Platyhelminthes</taxon>
        <taxon>Trematoda</taxon>
        <taxon>Digenea</taxon>
        <taxon>Plagiorchiida</taxon>
        <taxon>Troglotremata</taxon>
        <taxon>Troglotrematidae</taxon>
        <taxon>Paragonimus</taxon>
    </lineage>
</organism>
<evidence type="ECO:0000256" key="1">
    <source>
        <dbReference type="SAM" id="MobiDB-lite"/>
    </source>
</evidence>
<sequence length="89" mass="9976">MGDKQNQCRSVGTPASEERCPLVSPRCPTLVRRCAGQCTCEQPARMLQYYYLPNRHPSFLVRTIRPLASRKELTARLGIQLVTSIASTP</sequence>
<evidence type="ECO:0000313" key="2">
    <source>
        <dbReference type="EMBL" id="KAF5397903.1"/>
    </source>
</evidence>
<dbReference type="AlphaFoldDB" id="A0A8J4T3R5"/>
<protein>
    <submittedName>
        <fullName evidence="2">Uncharacterized protein</fullName>
    </submittedName>
</protein>
<keyword evidence="3" id="KW-1185">Reference proteome</keyword>